<keyword evidence="2" id="KW-1185">Reference proteome</keyword>
<dbReference type="Proteomes" id="UP000030661">
    <property type="component" value="Unassembled WGS sequence"/>
</dbReference>
<dbReference type="EMBL" id="DF820470">
    <property type="protein sequence ID" value="GAK59336.1"/>
    <property type="molecule type" value="Genomic_DNA"/>
</dbReference>
<dbReference type="AlphaFoldDB" id="A0A081C431"/>
<dbReference type="NCBIfam" id="TIGR04256">
    <property type="entry name" value="GxxExxY"/>
    <property type="match status" value="2"/>
</dbReference>
<proteinExistence type="predicted"/>
<dbReference type="STRING" id="1499967.U27_06320"/>
<dbReference type="InterPro" id="IPR026350">
    <property type="entry name" value="GxxExxY"/>
</dbReference>
<dbReference type="HOGENOM" id="CLU_1040759_0_0_0"/>
<reference evidence="1" key="1">
    <citation type="journal article" date="2015" name="PeerJ">
        <title>First genomic representation of candidate bacterial phylum KSB3 points to enhanced environmental sensing as a trigger of wastewater bulking.</title>
        <authorList>
            <person name="Sekiguchi Y."/>
            <person name="Ohashi A."/>
            <person name="Parks D.H."/>
            <person name="Yamauchi T."/>
            <person name="Tyson G.W."/>
            <person name="Hugenholtz P."/>
        </authorList>
    </citation>
    <scope>NUCLEOTIDE SEQUENCE [LARGE SCALE GENOMIC DNA]</scope>
</reference>
<evidence type="ECO:0000313" key="2">
    <source>
        <dbReference type="Proteomes" id="UP000030661"/>
    </source>
</evidence>
<evidence type="ECO:0008006" key="3">
    <source>
        <dbReference type="Google" id="ProtNLM"/>
    </source>
</evidence>
<dbReference type="Pfam" id="PF13366">
    <property type="entry name" value="PDDEXK_3"/>
    <property type="match status" value="2"/>
</dbReference>
<name>A0A081C431_VECG1</name>
<organism evidence="1">
    <name type="scientific">Vecturithrix granuli</name>
    <dbReference type="NCBI Taxonomy" id="1499967"/>
    <lineage>
        <taxon>Bacteria</taxon>
        <taxon>Candidatus Moduliflexota</taxon>
        <taxon>Candidatus Vecturitrichia</taxon>
        <taxon>Candidatus Vecturitrichales</taxon>
        <taxon>Candidatus Vecturitrichaceae</taxon>
        <taxon>Candidatus Vecturithrix</taxon>
    </lineage>
</organism>
<accession>A0A081C431</accession>
<evidence type="ECO:0000313" key="1">
    <source>
        <dbReference type="EMBL" id="GAK59336.1"/>
    </source>
</evidence>
<gene>
    <name evidence="1" type="ORF">U27_06320</name>
</gene>
<protein>
    <recommendedName>
        <fullName evidence="3">GxxExxY protein</fullName>
    </recommendedName>
</protein>
<sequence length="267" mass="30910">MLMTQLLHADLTYRIRGLLFKVHNELGPLLQERLYRDAIGIGLKQAGLSYELEKGFEVLYEGARVGLYYIDVWIEHGKVLLELKVAQAIDDIHKAQAISYLKVTDADMAMVANFGAASLAVERLPNFLRKRQPAEFQWQPQKERTELIYPELTDTIQRACYRVHFVLGPGFLHQIYRRAMMIELERSRVSFEYLKQLPIAYQGNLLGYQEVRLIFIEGKILLATFAYQDISEAMLKQFKGYLRQMQVQLGFMANFHGKQLTMTAVRA</sequence>